<evidence type="ECO:0000256" key="2">
    <source>
        <dbReference type="ARBA" id="ARBA00023015"/>
    </source>
</evidence>
<evidence type="ECO:0000256" key="1">
    <source>
        <dbReference type="ARBA" id="ARBA00009437"/>
    </source>
</evidence>
<dbReference type="InterPro" id="IPR000847">
    <property type="entry name" value="LysR_HTH_N"/>
</dbReference>
<dbReference type="PANTHER" id="PTHR30419">
    <property type="entry name" value="HTH-TYPE TRANSCRIPTIONAL REGULATOR YBHD"/>
    <property type="match status" value="1"/>
</dbReference>
<gene>
    <name evidence="6" type="ORF">FIL88_11660</name>
</gene>
<dbReference type="GO" id="GO:0003700">
    <property type="term" value="F:DNA-binding transcription factor activity"/>
    <property type="evidence" value="ECO:0007669"/>
    <property type="project" value="InterPro"/>
</dbReference>
<evidence type="ECO:0000313" key="6">
    <source>
        <dbReference type="EMBL" id="TQV66753.1"/>
    </source>
</evidence>
<dbReference type="InterPro" id="IPR036388">
    <property type="entry name" value="WH-like_DNA-bd_sf"/>
</dbReference>
<dbReference type="OrthoDB" id="9798121at2"/>
<dbReference type="InterPro" id="IPR036390">
    <property type="entry name" value="WH_DNA-bd_sf"/>
</dbReference>
<keyword evidence="4" id="KW-0804">Transcription</keyword>
<name>A0A545SP43_9RHOB</name>
<evidence type="ECO:0000313" key="7">
    <source>
        <dbReference type="Proteomes" id="UP000315816"/>
    </source>
</evidence>
<dbReference type="Pfam" id="PF00126">
    <property type="entry name" value="HTH_1"/>
    <property type="match status" value="1"/>
</dbReference>
<comment type="caution">
    <text evidence="6">The sequence shown here is derived from an EMBL/GenBank/DDBJ whole genome shotgun (WGS) entry which is preliminary data.</text>
</comment>
<organism evidence="6 7">
    <name type="scientific">Aliiroseovarius halocynthiae</name>
    <dbReference type="NCBI Taxonomy" id="985055"/>
    <lineage>
        <taxon>Bacteria</taxon>
        <taxon>Pseudomonadati</taxon>
        <taxon>Pseudomonadota</taxon>
        <taxon>Alphaproteobacteria</taxon>
        <taxon>Rhodobacterales</taxon>
        <taxon>Paracoccaceae</taxon>
        <taxon>Aliiroseovarius</taxon>
    </lineage>
</organism>
<dbReference type="GO" id="GO:0005829">
    <property type="term" value="C:cytosol"/>
    <property type="evidence" value="ECO:0007669"/>
    <property type="project" value="TreeGrafter"/>
</dbReference>
<dbReference type="RefSeq" id="WP_142854049.1">
    <property type="nucleotide sequence ID" value="NZ_FXWW01000004.1"/>
</dbReference>
<protein>
    <submittedName>
        <fullName evidence="6">LysR family transcriptional regulator</fullName>
    </submittedName>
</protein>
<dbReference type="GO" id="GO:0003677">
    <property type="term" value="F:DNA binding"/>
    <property type="evidence" value="ECO:0007669"/>
    <property type="project" value="UniProtKB-KW"/>
</dbReference>
<comment type="similarity">
    <text evidence="1">Belongs to the LysR transcriptional regulatory family.</text>
</comment>
<dbReference type="InterPro" id="IPR050950">
    <property type="entry name" value="HTH-type_LysR_regulators"/>
</dbReference>
<proteinExistence type="inferred from homology"/>
<evidence type="ECO:0000256" key="4">
    <source>
        <dbReference type="ARBA" id="ARBA00023163"/>
    </source>
</evidence>
<dbReference type="Pfam" id="PF03466">
    <property type="entry name" value="LysR_substrate"/>
    <property type="match status" value="1"/>
</dbReference>
<reference evidence="6 7" key="1">
    <citation type="submission" date="2019-06" db="EMBL/GenBank/DDBJ databases">
        <title>A novel species of marine bacteria.</title>
        <authorList>
            <person name="Wang Y."/>
        </authorList>
    </citation>
    <scope>NUCLEOTIDE SEQUENCE [LARGE SCALE GENOMIC DNA]</scope>
    <source>
        <strain evidence="6 7">MA1-10</strain>
    </source>
</reference>
<sequence>MDWSHLKVALAIARAGTLTRASHMLDMDQTTVGRRLTALEGQLGTILFARSKSGFIPTDQGRTVIEHARRIEIQLGQMTDILQDQAEAAVGVVRLISNSWVLQHLAKRALKEFLEIHPRLELRLSGRLPPVPPHGESTISLWFDAPASALEFATPFCRIPYASYSAVGAPAGGTDWVLFRDDDAPGPTMTRQLQKRLGPDARVAMTATDAAVLRECVVGGIGNGLLPECLAEADPLLKRLRGATPNITLDRVLHMHLNPDTLQSRRVKVVIDWLRQVMVRDFGAELIQQAAK</sequence>
<keyword evidence="2" id="KW-0805">Transcription regulation</keyword>
<dbReference type="InterPro" id="IPR005119">
    <property type="entry name" value="LysR_subst-bd"/>
</dbReference>
<dbReference type="EMBL" id="VICH01000008">
    <property type="protein sequence ID" value="TQV66753.1"/>
    <property type="molecule type" value="Genomic_DNA"/>
</dbReference>
<dbReference type="Gene3D" id="1.10.10.10">
    <property type="entry name" value="Winged helix-like DNA-binding domain superfamily/Winged helix DNA-binding domain"/>
    <property type="match status" value="1"/>
</dbReference>
<dbReference type="PROSITE" id="PS50931">
    <property type="entry name" value="HTH_LYSR"/>
    <property type="match status" value="1"/>
</dbReference>
<dbReference type="Proteomes" id="UP000315816">
    <property type="component" value="Unassembled WGS sequence"/>
</dbReference>
<feature type="domain" description="HTH lysR-type" evidence="5">
    <location>
        <begin position="1"/>
        <end position="58"/>
    </location>
</feature>
<evidence type="ECO:0000259" key="5">
    <source>
        <dbReference type="PROSITE" id="PS50931"/>
    </source>
</evidence>
<keyword evidence="3" id="KW-0238">DNA-binding</keyword>
<dbReference type="Gene3D" id="3.40.190.10">
    <property type="entry name" value="Periplasmic binding protein-like II"/>
    <property type="match status" value="2"/>
</dbReference>
<dbReference type="AlphaFoldDB" id="A0A545SP43"/>
<keyword evidence="7" id="KW-1185">Reference proteome</keyword>
<accession>A0A545SP43</accession>
<dbReference type="SUPFAM" id="SSF46785">
    <property type="entry name" value="Winged helix' DNA-binding domain"/>
    <property type="match status" value="1"/>
</dbReference>
<dbReference type="SUPFAM" id="SSF53850">
    <property type="entry name" value="Periplasmic binding protein-like II"/>
    <property type="match status" value="1"/>
</dbReference>
<evidence type="ECO:0000256" key="3">
    <source>
        <dbReference type="ARBA" id="ARBA00023125"/>
    </source>
</evidence>